<dbReference type="Gene3D" id="3.30.70.970">
    <property type="entry name" value="RraB-like"/>
    <property type="match status" value="1"/>
</dbReference>
<proteinExistence type="predicted"/>
<reference evidence="4 5" key="1">
    <citation type="journal article" date="2018" name="Genome Announc.">
        <title>Draft Genome Sequence of "Candidatus Phycosocius bacilliformis," an Alphaproteobacterial Ectosymbiont of the Hydrocarbon-Producing Green Alga Botryococcus braunii.</title>
        <authorList>
            <person name="Tanabe Y."/>
            <person name="Yamaguchi H."/>
            <person name="Watanabe M.M."/>
        </authorList>
    </citation>
    <scope>NUCLEOTIDE SEQUENCE [LARGE SCALE GENOMIC DNA]</scope>
    <source>
        <strain evidence="4 5">BOTRYCO-2</strain>
    </source>
</reference>
<keyword evidence="1" id="KW-1133">Transmembrane helix</keyword>
<gene>
    <name evidence="4" type="ORF">PbB2_03003</name>
</gene>
<feature type="transmembrane region" description="Helical" evidence="1">
    <location>
        <begin position="82"/>
        <end position="104"/>
    </location>
</feature>
<organism evidence="4 5">
    <name type="scientific">Candidatus Phycosocius bacilliformis</name>
    <dbReference type="NCBI Taxonomy" id="1445552"/>
    <lineage>
        <taxon>Bacteria</taxon>
        <taxon>Pseudomonadati</taxon>
        <taxon>Pseudomonadota</taxon>
        <taxon>Alphaproteobacteria</taxon>
        <taxon>Caulobacterales</taxon>
        <taxon>Caulobacterales incertae sedis</taxon>
        <taxon>Candidatus Phycosocius</taxon>
    </lineage>
</organism>
<dbReference type="Pfam" id="PF06877">
    <property type="entry name" value="RraB"/>
    <property type="match status" value="1"/>
</dbReference>
<dbReference type="InterPro" id="IPR009671">
    <property type="entry name" value="RraB_dom"/>
</dbReference>
<protein>
    <submittedName>
        <fullName evidence="4">Uncharacterized protein</fullName>
    </submittedName>
</protein>
<dbReference type="EMBL" id="BFBR01000012">
    <property type="protein sequence ID" value="GBF59308.1"/>
    <property type="molecule type" value="Genomic_DNA"/>
</dbReference>
<sequence>MSLIEAIGIVTVAAGAVYFLGRHDFKAKAEADGWRYLRPGATHWFACVGCFLLVLLLGFMALTGAAFQSDPACACQKTTVDIVAFWLLFFGFSSGAAVMSRQIVQLYRRNIRWHGDLLCFSGPDGEVQRNIHAIAESRMRWNGEVEWTFYDKSTLRVDTYARGAAELLQHVQTIYAPNWFVYETKVDDQPALITVDLEIGDATRVRAHPCVTYITVALPDGEGKAQGQTATFDQLDELASALCFAIKSNGRLVLAGRSLTAGQETFYFYSKSKSDVSVLKDVMVKWPSFPYTSGTHLDPEWKIYKDFLYPTPEEMFSVTNRQQVEEMCKRGDREESVRDIEHFVTFEDPNNLNAFSLYLNTEGFQILQAESSTPENLSLNFKMPGALSEIDAITVRLFRAAKDLNGTYVGWRATIVK</sequence>
<keyword evidence="1" id="KW-0472">Membrane</keyword>
<dbReference type="InterPro" id="IPR016097">
    <property type="entry name" value="DUF695"/>
</dbReference>
<feature type="domain" description="Regulator of ribonuclease activity B" evidence="3">
    <location>
        <begin position="320"/>
        <end position="411"/>
    </location>
</feature>
<comment type="caution">
    <text evidence="4">The sequence shown here is derived from an EMBL/GenBank/DDBJ whole genome shotgun (WGS) entry which is preliminary data.</text>
</comment>
<evidence type="ECO:0000259" key="3">
    <source>
        <dbReference type="Pfam" id="PF06877"/>
    </source>
</evidence>
<dbReference type="OrthoDB" id="7839302at2"/>
<feature type="transmembrane region" description="Helical" evidence="1">
    <location>
        <begin position="6"/>
        <end position="21"/>
    </location>
</feature>
<dbReference type="RefSeq" id="WP_108986198.1">
    <property type="nucleotide sequence ID" value="NZ_BFBR01000012.1"/>
</dbReference>
<dbReference type="Pfam" id="PF05117">
    <property type="entry name" value="DUF695"/>
    <property type="match status" value="1"/>
</dbReference>
<evidence type="ECO:0000259" key="2">
    <source>
        <dbReference type="Pfam" id="PF05117"/>
    </source>
</evidence>
<evidence type="ECO:0000256" key="1">
    <source>
        <dbReference type="SAM" id="Phobius"/>
    </source>
</evidence>
<dbReference type="SUPFAM" id="SSF89946">
    <property type="entry name" value="Hypothetical protein VC0424"/>
    <property type="match status" value="1"/>
</dbReference>
<dbReference type="AlphaFoldDB" id="A0A2P2EE21"/>
<keyword evidence="1" id="KW-0812">Transmembrane</keyword>
<dbReference type="Proteomes" id="UP000245086">
    <property type="component" value="Unassembled WGS sequence"/>
</dbReference>
<feature type="transmembrane region" description="Helical" evidence="1">
    <location>
        <begin position="42"/>
        <end position="62"/>
    </location>
</feature>
<evidence type="ECO:0000313" key="4">
    <source>
        <dbReference type="EMBL" id="GBF59308.1"/>
    </source>
</evidence>
<accession>A0A2P2EE21</accession>
<feature type="domain" description="DUF695" evidence="2">
    <location>
        <begin position="178"/>
        <end position="309"/>
    </location>
</feature>
<name>A0A2P2EE21_9PROT</name>
<dbReference type="InterPro" id="IPR036701">
    <property type="entry name" value="RraB-like_sf"/>
</dbReference>
<keyword evidence="5" id="KW-1185">Reference proteome</keyword>
<evidence type="ECO:0000313" key="5">
    <source>
        <dbReference type="Proteomes" id="UP000245086"/>
    </source>
</evidence>